<reference evidence="2 4" key="2">
    <citation type="submission" date="2016-11" db="EMBL/GenBank/DDBJ databases">
        <title>Whole genomes of Flavobacteriaceae.</title>
        <authorList>
            <person name="Stine C."/>
            <person name="Li C."/>
            <person name="Tadesse D."/>
        </authorList>
    </citation>
    <scope>NUCLEOTIDE SEQUENCE [LARGE SCALE GENOMIC DNA]</scope>
    <source>
        <strain evidence="2 4">ATCC 29551</strain>
    </source>
</reference>
<name>A0A085ZCA9_FLAHY</name>
<evidence type="ECO:0000313" key="2">
    <source>
        <dbReference type="EMBL" id="OXA86565.1"/>
    </source>
</evidence>
<organism evidence="1 3">
    <name type="scientific">Flavobacterium hydatis</name>
    <name type="common">Cytophaga aquatilis</name>
    <dbReference type="NCBI Taxonomy" id="991"/>
    <lineage>
        <taxon>Bacteria</taxon>
        <taxon>Pseudomonadati</taxon>
        <taxon>Bacteroidota</taxon>
        <taxon>Flavobacteriia</taxon>
        <taxon>Flavobacteriales</taxon>
        <taxon>Flavobacteriaceae</taxon>
        <taxon>Flavobacterium</taxon>
    </lineage>
</organism>
<dbReference type="EMBL" id="MUGY01000045">
    <property type="protein sequence ID" value="OXA86565.1"/>
    <property type="molecule type" value="Genomic_DNA"/>
</dbReference>
<proteinExistence type="predicted"/>
<dbReference type="OrthoDB" id="1363051at2"/>
<dbReference type="Proteomes" id="UP000028712">
    <property type="component" value="Unassembled WGS sequence"/>
</dbReference>
<accession>A0A085ZCA9</accession>
<sequence>MERRSFVKKTSLLTSGLFFFSTKNLFATPEKSDININNLDLTPMLASSKKIMIKGKILDSKTHLPINADMYVKTKRNRFFSKKHSVNALNGSYSIYSGFSSSEKISEKLLIEIKVDGYKPYEGNLYLTPNGCNVHSDQWQYNPDFKPEYCPVNYEESNLLFSSFNFYLIKA</sequence>
<evidence type="ECO:0000313" key="4">
    <source>
        <dbReference type="Proteomes" id="UP000198424"/>
    </source>
</evidence>
<gene>
    <name evidence="2" type="ORF">B0A62_23445</name>
    <name evidence="1" type="ORF">IW20_25480</name>
</gene>
<dbReference type="eggNOG" id="ENOG5030QWI">
    <property type="taxonomic scope" value="Bacteria"/>
</dbReference>
<dbReference type="AlphaFoldDB" id="A0A085ZCA9"/>
<dbReference type="RefSeq" id="WP_035628886.1">
    <property type="nucleotide sequence ID" value="NZ_JBEWQG010000043.1"/>
</dbReference>
<evidence type="ECO:0000313" key="3">
    <source>
        <dbReference type="Proteomes" id="UP000028712"/>
    </source>
</evidence>
<reference evidence="1 3" key="1">
    <citation type="submission" date="2014-07" db="EMBL/GenBank/DDBJ databases">
        <title>Genome of Flavobacterium hydatis DSM 2063.</title>
        <authorList>
            <person name="Pipes S.E."/>
            <person name="Stropko S.J."/>
            <person name="Newman J.D."/>
        </authorList>
    </citation>
    <scope>NUCLEOTIDE SEQUENCE [LARGE SCALE GENOMIC DNA]</scope>
    <source>
        <strain evidence="1 3">DSM 2063</strain>
    </source>
</reference>
<dbReference type="Proteomes" id="UP000198424">
    <property type="component" value="Unassembled WGS sequence"/>
</dbReference>
<evidence type="ECO:0000313" key="1">
    <source>
        <dbReference type="EMBL" id="KFF02073.1"/>
    </source>
</evidence>
<protein>
    <submittedName>
        <fullName evidence="1">Uncharacterized protein</fullName>
    </submittedName>
</protein>
<comment type="caution">
    <text evidence="1">The sequence shown here is derived from an EMBL/GenBank/DDBJ whole genome shotgun (WGS) entry which is preliminary data.</text>
</comment>
<keyword evidence="4" id="KW-1185">Reference proteome</keyword>
<dbReference type="EMBL" id="JPRM01000065">
    <property type="protein sequence ID" value="KFF02073.1"/>
    <property type="molecule type" value="Genomic_DNA"/>
</dbReference>